<evidence type="ECO:0000256" key="2">
    <source>
        <dbReference type="SAM" id="Phobius"/>
    </source>
</evidence>
<sequence>MSVAEDGGLHGHILIDRRTRVQSLLSHLCEIQCRGCRQAQCLVGVVAEYGERDSDGHYNVCALIEPLGKRLEIDILKKFGGGIRKRQYTSVHRFCAAQACTSRRRPPLPTGVIVGVSVAVAGVVFILALVFFLLRARRRHQNDADMVSPFVRVGSETPEGSLPSNSPRRHAKERLHYLEAELSTAHANIQDPSARARAHAPEAGPEEGCSEGGNGHPNLADGVGVHHAPEADGEISTLRMRVNRLEAEIREARALDGPPAYTAG</sequence>
<dbReference type="EMBL" id="JARIHO010000017">
    <property type="protein sequence ID" value="KAJ7348325.1"/>
    <property type="molecule type" value="Genomic_DNA"/>
</dbReference>
<proteinExistence type="predicted"/>
<dbReference type="AlphaFoldDB" id="A0AAD7ERE4"/>
<keyword evidence="2" id="KW-0812">Transmembrane</keyword>
<evidence type="ECO:0000256" key="1">
    <source>
        <dbReference type="SAM" id="MobiDB-lite"/>
    </source>
</evidence>
<reference evidence="3" key="1">
    <citation type="submission" date="2023-03" db="EMBL/GenBank/DDBJ databases">
        <title>Massive genome expansion in bonnet fungi (Mycena s.s.) driven by repeated elements and novel gene families across ecological guilds.</title>
        <authorList>
            <consortium name="Lawrence Berkeley National Laboratory"/>
            <person name="Harder C.B."/>
            <person name="Miyauchi S."/>
            <person name="Viragh M."/>
            <person name="Kuo A."/>
            <person name="Thoen E."/>
            <person name="Andreopoulos B."/>
            <person name="Lu D."/>
            <person name="Skrede I."/>
            <person name="Drula E."/>
            <person name="Henrissat B."/>
            <person name="Morin E."/>
            <person name="Kohler A."/>
            <person name="Barry K."/>
            <person name="LaButti K."/>
            <person name="Morin E."/>
            <person name="Salamov A."/>
            <person name="Lipzen A."/>
            <person name="Mereny Z."/>
            <person name="Hegedus B."/>
            <person name="Baldrian P."/>
            <person name="Stursova M."/>
            <person name="Weitz H."/>
            <person name="Taylor A."/>
            <person name="Grigoriev I.V."/>
            <person name="Nagy L.G."/>
            <person name="Martin F."/>
            <person name="Kauserud H."/>
        </authorList>
    </citation>
    <scope>NUCLEOTIDE SEQUENCE</scope>
    <source>
        <strain evidence="3">CBHHK002</strain>
    </source>
</reference>
<name>A0AAD7ERE4_9AGAR</name>
<keyword evidence="2" id="KW-0472">Membrane</keyword>
<keyword evidence="4" id="KW-1185">Reference proteome</keyword>
<gene>
    <name evidence="3" type="ORF">DFH08DRAFT_808061</name>
</gene>
<protein>
    <submittedName>
        <fullName evidence="3">Uncharacterized protein</fullName>
    </submittedName>
</protein>
<accession>A0AAD7ERE4</accession>
<comment type="caution">
    <text evidence="3">The sequence shown here is derived from an EMBL/GenBank/DDBJ whole genome shotgun (WGS) entry which is preliminary data.</text>
</comment>
<dbReference type="Proteomes" id="UP001218218">
    <property type="component" value="Unassembled WGS sequence"/>
</dbReference>
<evidence type="ECO:0000313" key="3">
    <source>
        <dbReference type="EMBL" id="KAJ7348325.1"/>
    </source>
</evidence>
<organism evidence="3 4">
    <name type="scientific">Mycena albidolilacea</name>
    <dbReference type="NCBI Taxonomy" id="1033008"/>
    <lineage>
        <taxon>Eukaryota</taxon>
        <taxon>Fungi</taxon>
        <taxon>Dikarya</taxon>
        <taxon>Basidiomycota</taxon>
        <taxon>Agaricomycotina</taxon>
        <taxon>Agaricomycetes</taxon>
        <taxon>Agaricomycetidae</taxon>
        <taxon>Agaricales</taxon>
        <taxon>Marasmiineae</taxon>
        <taxon>Mycenaceae</taxon>
        <taxon>Mycena</taxon>
    </lineage>
</organism>
<evidence type="ECO:0000313" key="4">
    <source>
        <dbReference type="Proteomes" id="UP001218218"/>
    </source>
</evidence>
<feature type="transmembrane region" description="Helical" evidence="2">
    <location>
        <begin position="112"/>
        <end position="134"/>
    </location>
</feature>
<keyword evidence="2" id="KW-1133">Transmembrane helix</keyword>
<feature type="region of interest" description="Disordered" evidence="1">
    <location>
        <begin position="192"/>
        <end position="234"/>
    </location>
</feature>